<proteinExistence type="predicted"/>
<name>A0A1J1IS28_9DIPT</name>
<sequence length="68" mass="8248">MTAKFIINDDKLQLSLNMFKMNTSNYVPHENHSNAIYNHKEKVKAIRQRLIFMINCIKKEEMWTTIYR</sequence>
<keyword evidence="2" id="KW-1185">Reference proteome</keyword>
<dbReference type="EMBL" id="CVRI01000057">
    <property type="protein sequence ID" value="CRL01902.1"/>
    <property type="molecule type" value="Genomic_DNA"/>
</dbReference>
<dbReference type="AlphaFoldDB" id="A0A1J1IS28"/>
<dbReference type="Proteomes" id="UP000183832">
    <property type="component" value="Unassembled WGS sequence"/>
</dbReference>
<evidence type="ECO:0000313" key="1">
    <source>
        <dbReference type="EMBL" id="CRL01902.1"/>
    </source>
</evidence>
<accession>A0A1J1IS28</accession>
<gene>
    <name evidence="1" type="ORF">CLUMA_CG015685</name>
</gene>
<organism evidence="1 2">
    <name type="scientific">Clunio marinus</name>
    <dbReference type="NCBI Taxonomy" id="568069"/>
    <lineage>
        <taxon>Eukaryota</taxon>
        <taxon>Metazoa</taxon>
        <taxon>Ecdysozoa</taxon>
        <taxon>Arthropoda</taxon>
        <taxon>Hexapoda</taxon>
        <taxon>Insecta</taxon>
        <taxon>Pterygota</taxon>
        <taxon>Neoptera</taxon>
        <taxon>Endopterygota</taxon>
        <taxon>Diptera</taxon>
        <taxon>Nematocera</taxon>
        <taxon>Chironomoidea</taxon>
        <taxon>Chironomidae</taxon>
        <taxon>Clunio</taxon>
    </lineage>
</organism>
<reference evidence="1 2" key="1">
    <citation type="submission" date="2015-04" db="EMBL/GenBank/DDBJ databases">
        <authorList>
            <person name="Syromyatnikov M.Y."/>
            <person name="Popov V.N."/>
        </authorList>
    </citation>
    <scope>NUCLEOTIDE SEQUENCE [LARGE SCALE GENOMIC DNA]</scope>
</reference>
<evidence type="ECO:0000313" key="2">
    <source>
        <dbReference type="Proteomes" id="UP000183832"/>
    </source>
</evidence>
<protein>
    <submittedName>
        <fullName evidence="1">CLUMA_CG015685, isoform A</fullName>
    </submittedName>
</protein>